<dbReference type="PANTHER" id="PTHR12169:SF6">
    <property type="entry name" value="AFG1-LIKE ATPASE"/>
    <property type="match status" value="1"/>
</dbReference>
<dbReference type="GO" id="GO:0005739">
    <property type="term" value="C:mitochondrion"/>
    <property type="evidence" value="ECO:0007669"/>
    <property type="project" value="TreeGrafter"/>
</dbReference>
<evidence type="ECO:0000256" key="3">
    <source>
        <dbReference type="ARBA" id="ARBA00022840"/>
    </source>
</evidence>
<dbReference type="EMBL" id="BLQM01000276">
    <property type="protein sequence ID" value="GMH80102.1"/>
    <property type="molecule type" value="Genomic_DNA"/>
</dbReference>
<dbReference type="InterPro" id="IPR027417">
    <property type="entry name" value="P-loop_NTPase"/>
</dbReference>
<protein>
    <recommendedName>
        <fullName evidence="6">AFG1-like ATPase</fullName>
    </recommendedName>
</protein>
<accession>A0A9W7EIN9</accession>
<dbReference type="SUPFAM" id="SSF52540">
    <property type="entry name" value="P-loop containing nucleoside triphosphate hydrolases"/>
    <property type="match status" value="1"/>
</dbReference>
<dbReference type="GO" id="GO:0016887">
    <property type="term" value="F:ATP hydrolysis activity"/>
    <property type="evidence" value="ECO:0007669"/>
    <property type="project" value="InterPro"/>
</dbReference>
<comment type="caution">
    <text evidence="4">The sequence shown here is derived from an EMBL/GenBank/DDBJ whole genome shotgun (WGS) entry which is preliminary data.</text>
</comment>
<evidence type="ECO:0000256" key="2">
    <source>
        <dbReference type="ARBA" id="ARBA00022741"/>
    </source>
</evidence>
<dbReference type="GO" id="GO:0005524">
    <property type="term" value="F:ATP binding"/>
    <property type="evidence" value="ECO:0007669"/>
    <property type="project" value="UniProtKB-KW"/>
</dbReference>
<name>A0A9W7EIN9_9STRA</name>
<dbReference type="Proteomes" id="UP001162640">
    <property type="component" value="Unassembled WGS sequence"/>
</dbReference>
<proteinExistence type="inferred from homology"/>
<evidence type="ECO:0000313" key="4">
    <source>
        <dbReference type="EMBL" id="GMH80102.1"/>
    </source>
</evidence>
<dbReference type="PANTHER" id="PTHR12169">
    <property type="entry name" value="ATPASE N2B"/>
    <property type="match status" value="1"/>
</dbReference>
<dbReference type="AlphaFoldDB" id="A0A9W7EIN9"/>
<gene>
    <name evidence="4" type="ORF">TL16_g08406</name>
</gene>
<keyword evidence="3" id="KW-0067">ATP-binding</keyword>
<evidence type="ECO:0000256" key="1">
    <source>
        <dbReference type="ARBA" id="ARBA00010322"/>
    </source>
</evidence>
<dbReference type="InterPro" id="IPR005654">
    <property type="entry name" value="ATPase_AFG1-like"/>
</dbReference>
<sequence length="347" mass="39881">MDLFFSTSSLKKKKRVHFHSFISSIHATLHSIKQEQLKKDGRSFHVDLSEENDPIKKVANKISEECDLLCFDEFQITDIADALILRNLLFNLFNSNTVVVATSNRPIRDLYKGGINYEYFEPTLGMIERFCREVEVGEEGLDFRREKAEESEGRSFKVGGEVGEIVEGWVGEWEGKEVEIEIEFGRVLKADKADLGKRIGEFEFDELCDRYYGSSEYRAIGMNFDVVILKNVKRMTLKNHNQSRRFITLIDELYEGKCKLICNAEVEIDELFGVDEIEDDWIGDDDVSPYTKGVTSGTVKPLPGWMDVRQSGGKMLGELASVRELRFAFKRAGSRLKEMTSSLWWEE</sequence>
<evidence type="ECO:0008006" key="6">
    <source>
        <dbReference type="Google" id="ProtNLM"/>
    </source>
</evidence>
<reference evidence="5" key="1">
    <citation type="journal article" date="2023" name="Commun. Biol.">
        <title>Genome analysis of Parmales, the sister group of diatoms, reveals the evolutionary specialization of diatoms from phago-mixotrophs to photoautotrophs.</title>
        <authorList>
            <person name="Ban H."/>
            <person name="Sato S."/>
            <person name="Yoshikawa S."/>
            <person name="Yamada K."/>
            <person name="Nakamura Y."/>
            <person name="Ichinomiya M."/>
            <person name="Sato N."/>
            <person name="Blanc-Mathieu R."/>
            <person name="Endo H."/>
            <person name="Kuwata A."/>
            <person name="Ogata H."/>
        </authorList>
    </citation>
    <scope>NUCLEOTIDE SEQUENCE [LARGE SCALE GENOMIC DNA]</scope>
</reference>
<keyword evidence="2" id="KW-0547">Nucleotide-binding</keyword>
<dbReference type="Pfam" id="PF03969">
    <property type="entry name" value="AFG1_ATPase"/>
    <property type="match status" value="1"/>
</dbReference>
<evidence type="ECO:0000313" key="5">
    <source>
        <dbReference type="Proteomes" id="UP001162640"/>
    </source>
</evidence>
<comment type="similarity">
    <text evidence="1">Belongs to the AFG1 ATPase family.</text>
</comment>
<organism evidence="4 5">
    <name type="scientific">Triparma laevis f. inornata</name>
    <dbReference type="NCBI Taxonomy" id="1714386"/>
    <lineage>
        <taxon>Eukaryota</taxon>
        <taxon>Sar</taxon>
        <taxon>Stramenopiles</taxon>
        <taxon>Ochrophyta</taxon>
        <taxon>Bolidophyceae</taxon>
        <taxon>Parmales</taxon>
        <taxon>Triparmaceae</taxon>
        <taxon>Triparma</taxon>
    </lineage>
</organism>
<dbReference type="Gene3D" id="3.40.50.300">
    <property type="entry name" value="P-loop containing nucleotide triphosphate hydrolases"/>
    <property type="match status" value="1"/>
</dbReference>
<dbReference type="NCBIfam" id="NF040713">
    <property type="entry name" value="ZapE"/>
    <property type="match status" value="1"/>
</dbReference>